<feature type="transmembrane region" description="Helical" evidence="6">
    <location>
        <begin position="419"/>
        <end position="442"/>
    </location>
</feature>
<feature type="transmembrane region" description="Helical" evidence="6">
    <location>
        <begin position="365"/>
        <end position="382"/>
    </location>
</feature>
<evidence type="ECO:0000256" key="5">
    <source>
        <dbReference type="ARBA" id="ARBA00023136"/>
    </source>
</evidence>
<dbReference type="InterPro" id="IPR050833">
    <property type="entry name" value="Poly_Biosynth_Transport"/>
</dbReference>
<name>A0A1M6NDQ1_9FLAO</name>
<feature type="transmembrane region" description="Helical" evidence="6">
    <location>
        <begin position="147"/>
        <end position="168"/>
    </location>
</feature>
<proteinExistence type="predicted"/>
<sequence length="521" mass="60079">MPFLCRSFILWGFILLTNIFFRTDSSKRIMSVVARQGIKYSIIGYLGFLLGTFSAIFIFPYDMEFYGKLRYILPTAEMIVPIVVFGLSFSNVKFFSKVNADGRHHNMLSLSLLAVVVNFLIFTGGYFVVNLLFPQLQKTELWEMKRLILPMVLVLALSSVFNKFLTNYKRIVVPNIFENFIPKLANLGAFCLFFFLGFAEKTAYGFFFLMFLMSLLGYGYYTNRLEKIKPDFGVNYFKKDNFYREIFTYSLFGFLGNIGNYIAIRIDNFMIGEFISFEENGIYSNIFSIISIIVVPQMGLFNISAPIINKVLITGDYRELDRFHKKTSLSLFFLGLVLFCCIVVGFPYLADFMKNGEDLRSSEPVLWILGFAMLFDLATGFNGHIISLSRYYKFNIVVMLILAVLTISLNMIFLKKTNLGILGIAIAYAISLSLFNIIKIVFNYWKFKVFPLGIEMIYAMILGCLSINVAIFLPDFKLNIINLFYKPAVVLILLFIGNHFLKIYPLDKYLNKSFIKSLFRF</sequence>
<dbReference type="EMBL" id="FRAM01000001">
    <property type="protein sequence ID" value="SHJ93820.1"/>
    <property type="molecule type" value="Genomic_DNA"/>
</dbReference>
<feature type="transmembrane region" description="Helical" evidence="6">
    <location>
        <begin position="394"/>
        <end position="413"/>
    </location>
</feature>
<dbReference type="InterPro" id="IPR002797">
    <property type="entry name" value="Polysacc_synth"/>
</dbReference>
<feature type="transmembrane region" description="Helical" evidence="6">
    <location>
        <begin position="282"/>
        <end position="308"/>
    </location>
</feature>
<evidence type="ECO:0000256" key="6">
    <source>
        <dbReference type="SAM" id="Phobius"/>
    </source>
</evidence>
<evidence type="ECO:0000256" key="3">
    <source>
        <dbReference type="ARBA" id="ARBA00022692"/>
    </source>
</evidence>
<dbReference type="AlphaFoldDB" id="A0A1M6NDQ1"/>
<keyword evidence="5 6" id="KW-0472">Membrane</keyword>
<feature type="transmembrane region" description="Helical" evidence="6">
    <location>
        <begin position="483"/>
        <end position="501"/>
    </location>
</feature>
<gene>
    <name evidence="7" type="ORF">SAMN05444371_0362</name>
</gene>
<reference evidence="8" key="1">
    <citation type="submission" date="2016-11" db="EMBL/GenBank/DDBJ databases">
        <authorList>
            <person name="Varghese N."/>
            <person name="Submissions S."/>
        </authorList>
    </citation>
    <scope>NUCLEOTIDE SEQUENCE [LARGE SCALE GENOMIC DNA]</scope>
    <source>
        <strain evidence="8">DSM 18016</strain>
    </source>
</reference>
<feature type="transmembrane region" description="Helical" evidence="6">
    <location>
        <begin position="6"/>
        <end position="21"/>
    </location>
</feature>
<comment type="subcellular location">
    <subcellularLocation>
        <location evidence="1">Cell membrane</location>
        <topology evidence="1">Multi-pass membrane protein</topology>
    </subcellularLocation>
</comment>
<feature type="transmembrane region" description="Helical" evidence="6">
    <location>
        <begin position="204"/>
        <end position="221"/>
    </location>
</feature>
<feature type="transmembrane region" description="Helical" evidence="6">
    <location>
        <begin position="449"/>
        <end position="471"/>
    </location>
</feature>
<keyword evidence="4 6" id="KW-1133">Transmembrane helix</keyword>
<dbReference type="GO" id="GO:0005886">
    <property type="term" value="C:plasma membrane"/>
    <property type="evidence" value="ECO:0007669"/>
    <property type="project" value="UniProtKB-SubCell"/>
</dbReference>
<feature type="transmembrane region" description="Helical" evidence="6">
    <location>
        <begin position="242"/>
        <end position="262"/>
    </location>
</feature>
<keyword evidence="2" id="KW-1003">Cell membrane</keyword>
<dbReference type="STRING" id="216903.SAMN05444371_0362"/>
<evidence type="ECO:0000256" key="2">
    <source>
        <dbReference type="ARBA" id="ARBA00022475"/>
    </source>
</evidence>
<keyword evidence="8" id="KW-1185">Reference proteome</keyword>
<feature type="transmembrane region" description="Helical" evidence="6">
    <location>
        <begin position="71"/>
        <end position="95"/>
    </location>
</feature>
<feature type="transmembrane region" description="Helical" evidence="6">
    <location>
        <begin position="180"/>
        <end position="198"/>
    </location>
</feature>
<evidence type="ECO:0000256" key="1">
    <source>
        <dbReference type="ARBA" id="ARBA00004651"/>
    </source>
</evidence>
<evidence type="ECO:0000313" key="8">
    <source>
        <dbReference type="Proteomes" id="UP000184498"/>
    </source>
</evidence>
<organism evidence="7 8">
    <name type="scientific">Epilithonimonas mollis</name>
    <dbReference type="NCBI Taxonomy" id="216903"/>
    <lineage>
        <taxon>Bacteria</taxon>
        <taxon>Pseudomonadati</taxon>
        <taxon>Bacteroidota</taxon>
        <taxon>Flavobacteriia</taxon>
        <taxon>Flavobacteriales</taxon>
        <taxon>Weeksellaceae</taxon>
        <taxon>Chryseobacterium group</taxon>
        <taxon>Epilithonimonas</taxon>
    </lineage>
</organism>
<dbReference type="Proteomes" id="UP000184498">
    <property type="component" value="Unassembled WGS sequence"/>
</dbReference>
<dbReference type="Pfam" id="PF01943">
    <property type="entry name" value="Polysacc_synt"/>
    <property type="match status" value="1"/>
</dbReference>
<feature type="transmembrane region" description="Helical" evidence="6">
    <location>
        <begin position="107"/>
        <end position="127"/>
    </location>
</feature>
<protein>
    <submittedName>
        <fullName evidence="7">Membrane protein involved in the export of O-antigen and teichoic acid</fullName>
    </submittedName>
</protein>
<accession>A0A1M6NDQ1</accession>
<feature type="transmembrane region" description="Helical" evidence="6">
    <location>
        <begin position="42"/>
        <end position="59"/>
    </location>
</feature>
<keyword evidence="3 6" id="KW-0812">Transmembrane</keyword>
<feature type="transmembrane region" description="Helical" evidence="6">
    <location>
        <begin position="329"/>
        <end position="350"/>
    </location>
</feature>
<dbReference type="PANTHER" id="PTHR30250:SF11">
    <property type="entry name" value="O-ANTIGEN TRANSPORTER-RELATED"/>
    <property type="match status" value="1"/>
</dbReference>
<evidence type="ECO:0000256" key="4">
    <source>
        <dbReference type="ARBA" id="ARBA00022989"/>
    </source>
</evidence>
<evidence type="ECO:0000313" key="7">
    <source>
        <dbReference type="EMBL" id="SHJ93820.1"/>
    </source>
</evidence>
<dbReference type="PANTHER" id="PTHR30250">
    <property type="entry name" value="PST FAMILY PREDICTED COLANIC ACID TRANSPORTER"/>
    <property type="match status" value="1"/>
</dbReference>